<dbReference type="EMBL" id="SBKQ01000012">
    <property type="protein sequence ID" value="RXR30100.1"/>
    <property type="molecule type" value="Genomic_DNA"/>
</dbReference>
<dbReference type="AlphaFoldDB" id="A0A4Q1KL53"/>
<dbReference type="RefSeq" id="WP_129465085.1">
    <property type="nucleotide sequence ID" value="NZ_SBKQ01000012.1"/>
</dbReference>
<accession>A0A4Q1KL53</accession>
<evidence type="ECO:0000313" key="1">
    <source>
        <dbReference type="EMBL" id="RXR30100.1"/>
    </source>
</evidence>
<gene>
    <name evidence="1" type="ORF">EQG68_11760</name>
</gene>
<evidence type="ECO:0000313" key="2">
    <source>
        <dbReference type="Proteomes" id="UP000289734"/>
    </source>
</evidence>
<proteinExistence type="predicted"/>
<organism evidence="1 2">
    <name type="scientific">Flavobacterium piscinae</name>
    <dbReference type="NCBI Taxonomy" id="2506424"/>
    <lineage>
        <taxon>Bacteria</taxon>
        <taxon>Pseudomonadati</taxon>
        <taxon>Bacteroidota</taxon>
        <taxon>Flavobacteriia</taxon>
        <taxon>Flavobacteriales</taxon>
        <taxon>Flavobacteriaceae</taxon>
        <taxon>Flavobacterium</taxon>
    </lineage>
</organism>
<dbReference type="Proteomes" id="UP000289734">
    <property type="component" value="Unassembled WGS sequence"/>
</dbReference>
<sequence length="170" mass="20325">MRNFLFLLLLSFTFSCHCNRDIHQPKYLRWVGDIEYNDKLDNSNFKICNGEENVLQYFSTAEGPVYFGEKSVLLEIFKTKYSPKYDSSQNGLIRIRFIVNCEGKADRFRMIQSNFDYEEFEFNTKITTQLLVITRSIEKWEVLYQDNVPVDYYKYLIFKIKNGQIDQILP</sequence>
<reference evidence="2" key="1">
    <citation type="submission" date="2019-01" db="EMBL/GenBank/DDBJ databases">
        <title>Cytophagaceae bacterium strain CAR-16.</title>
        <authorList>
            <person name="Chen W.-M."/>
        </authorList>
    </citation>
    <scope>NUCLEOTIDE SEQUENCE [LARGE SCALE GENOMIC DNA]</scope>
    <source>
        <strain evidence="2">ICH-30</strain>
    </source>
</reference>
<dbReference type="OrthoDB" id="883593at2"/>
<evidence type="ECO:0008006" key="3">
    <source>
        <dbReference type="Google" id="ProtNLM"/>
    </source>
</evidence>
<comment type="caution">
    <text evidence="1">The sequence shown here is derived from an EMBL/GenBank/DDBJ whole genome shotgun (WGS) entry which is preliminary data.</text>
</comment>
<keyword evidence="2" id="KW-1185">Reference proteome</keyword>
<name>A0A4Q1KL53_9FLAO</name>
<dbReference type="PROSITE" id="PS51257">
    <property type="entry name" value="PROKAR_LIPOPROTEIN"/>
    <property type="match status" value="1"/>
</dbReference>
<protein>
    <recommendedName>
        <fullName evidence="3">TonB C-terminal domain-containing protein</fullName>
    </recommendedName>
</protein>